<keyword evidence="2" id="KW-1185">Reference proteome</keyword>
<comment type="caution">
    <text evidence="1">The sequence shown here is derived from an EMBL/GenBank/DDBJ whole genome shotgun (WGS) entry which is preliminary data.</text>
</comment>
<accession>A0AAD8EZ23</accession>
<protein>
    <submittedName>
        <fullName evidence="1">Inhibitor of apoptosis</fullName>
    </submittedName>
</protein>
<reference evidence="1" key="2">
    <citation type="submission" date="2023-04" db="EMBL/GenBank/DDBJ databases">
        <authorList>
            <person name="Bu L."/>
            <person name="Lu L."/>
            <person name="Laidemitt M.R."/>
            <person name="Zhang S.M."/>
            <person name="Mutuku M."/>
            <person name="Mkoji G."/>
            <person name="Steinauer M."/>
            <person name="Loker E.S."/>
        </authorList>
    </citation>
    <scope>NUCLEOTIDE SEQUENCE</scope>
    <source>
        <strain evidence="1">KasaAsao</strain>
        <tissue evidence="1">Whole Snail</tissue>
    </source>
</reference>
<gene>
    <name evidence="1" type="ORF">Bpfe_026308</name>
</gene>
<sequence length="146" mass="17226">MELLIKLKRCGFIHQERDILGQSVMYTSLTGNVFYQETQQISHPLMPHNFEETFPAVQDVIQTPDDIYLHDRRNRYHTGEEVYDENHNQDIVTQASARAFNILQWQAPFQILSFHQRLETFQGTSKIFHNPRHLARAGFSYDGQYI</sequence>
<organism evidence="1 2">
    <name type="scientific">Biomphalaria pfeifferi</name>
    <name type="common">Bloodfluke planorb</name>
    <name type="synonym">Freshwater snail</name>
    <dbReference type="NCBI Taxonomy" id="112525"/>
    <lineage>
        <taxon>Eukaryota</taxon>
        <taxon>Metazoa</taxon>
        <taxon>Spiralia</taxon>
        <taxon>Lophotrochozoa</taxon>
        <taxon>Mollusca</taxon>
        <taxon>Gastropoda</taxon>
        <taxon>Heterobranchia</taxon>
        <taxon>Euthyneura</taxon>
        <taxon>Panpulmonata</taxon>
        <taxon>Hygrophila</taxon>
        <taxon>Lymnaeoidea</taxon>
        <taxon>Planorbidae</taxon>
        <taxon>Biomphalaria</taxon>
    </lineage>
</organism>
<evidence type="ECO:0000313" key="2">
    <source>
        <dbReference type="Proteomes" id="UP001233172"/>
    </source>
</evidence>
<dbReference type="SUPFAM" id="SSF57924">
    <property type="entry name" value="Inhibitor of apoptosis (IAP) repeat"/>
    <property type="match status" value="1"/>
</dbReference>
<evidence type="ECO:0000313" key="1">
    <source>
        <dbReference type="EMBL" id="KAK0044286.1"/>
    </source>
</evidence>
<dbReference type="EMBL" id="JASAOG010000201">
    <property type="protein sequence ID" value="KAK0044286.1"/>
    <property type="molecule type" value="Genomic_DNA"/>
</dbReference>
<dbReference type="Proteomes" id="UP001233172">
    <property type="component" value="Unassembled WGS sequence"/>
</dbReference>
<reference evidence="1" key="1">
    <citation type="journal article" date="2023" name="PLoS Negl. Trop. Dis.">
        <title>A genome sequence for Biomphalaria pfeifferi, the major vector snail for the human-infecting parasite Schistosoma mansoni.</title>
        <authorList>
            <person name="Bu L."/>
            <person name="Lu L."/>
            <person name="Laidemitt M.R."/>
            <person name="Zhang S.M."/>
            <person name="Mutuku M."/>
            <person name="Mkoji G."/>
            <person name="Steinauer M."/>
            <person name="Loker E.S."/>
        </authorList>
    </citation>
    <scope>NUCLEOTIDE SEQUENCE</scope>
    <source>
        <strain evidence="1">KasaAsao</strain>
    </source>
</reference>
<dbReference type="AlphaFoldDB" id="A0AAD8EZ23"/>
<name>A0AAD8EZ23_BIOPF</name>
<proteinExistence type="predicted"/>